<evidence type="ECO:0000259" key="1">
    <source>
        <dbReference type="PROSITE" id="PS50181"/>
    </source>
</evidence>
<keyword evidence="3" id="KW-1185">Reference proteome</keyword>
<evidence type="ECO:0000313" key="2">
    <source>
        <dbReference type="EMBL" id="KAF2429750.1"/>
    </source>
</evidence>
<dbReference type="OrthoDB" id="2687876at2759"/>
<accession>A0A9P4NQE6</accession>
<sequence length="349" mass="39170">MGFSKQETLLHLSYWPRYILNSVISLESESIDPASKRPGNDHPSSLGNLDRLPLELLLEAFTYLDFQSVSRLSRVSMRSYFILASLTAYRDLTSSTRHVFSVLKNAGILGLHSIGTLHDVLFTGKCASCGAFGAFLLLLSAERCCFVCLTINQSLWVFSLPVATQSFGLTKQQLSVLPFMWSIPGKYGLSYTGSRQKSVRLVSVKAVEKLAIKLYGSEEKHNAKCPLIPFDIVPYKLEKWRWYRLATLLPLAQNPLMVNDRAIRPKDDFFGMGVTPFPSLLNGCVEEGLWCRGCELTLEKYDLRSLRPDVLASLVPQGCDVRSFLERMQHKARTRAGFLEHAKHCPLAG</sequence>
<gene>
    <name evidence="2" type="ORF">EJ08DRAFT_266982</name>
</gene>
<dbReference type="PROSITE" id="PS50181">
    <property type="entry name" value="FBOX"/>
    <property type="match status" value="1"/>
</dbReference>
<evidence type="ECO:0000313" key="3">
    <source>
        <dbReference type="Proteomes" id="UP000800235"/>
    </source>
</evidence>
<feature type="domain" description="F-box" evidence="1">
    <location>
        <begin position="46"/>
        <end position="92"/>
    </location>
</feature>
<comment type="caution">
    <text evidence="2">The sequence shown here is derived from an EMBL/GenBank/DDBJ whole genome shotgun (WGS) entry which is preliminary data.</text>
</comment>
<reference evidence="2" key="1">
    <citation type="journal article" date="2020" name="Stud. Mycol.">
        <title>101 Dothideomycetes genomes: a test case for predicting lifestyles and emergence of pathogens.</title>
        <authorList>
            <person name="Haridas S."/>
            <person name="Albert R."/>
            <person name="Binder M."/>
            <person name="Bloem J."/>
            <person name="Labutti K."/>
            <person name="Salamov A."/>
            <person name="Andreopoulos B."/>
            <person name="Baker S."/>
            <person name="Barry K."/>
            <person name="Bills G."/>
            <person name="Bluhm B."/>
            <person name="Cannon C."/>
            <person name="Castanera R."/>
            <person name="Culley D."/>
            <person name="Daum C."/>
            <person name="Ezra D."/>
            <person name="Gonzalez J."/>
            <person name="Henrissat B."/>
            <person name="Kuo A."/>
            <person name="Liang C."/>
            <person name="Lipzen A."/>
            <person name="Lutzoni F."/>
            <person name="Magnuson J."/>
            <person name="Mondo S."/>
            <person name="Nolan M."/>
            <person name="Ohm R."/>
            <person name="Pangilinan J."/>
            <person name="Park H.-J."/>
            <person name="Ramirez L."/>
            <person name="Alfaro M."/>
            <person name="Sun H."/>
            <person name="Tritt A."/>
            <person name="Yoshinaga Y."/>
            <person name="Zwiers L.-H."/>
            <person name="Turgeon B."/>
            <person name="Goodwin S."/>
            <person name="Spatafora J."/>
            <person name="Crous P."/>
            <person name="Grigoriev I."/>
        </authorList>
    </citation>
    <scope>NUCLEOTIDE SEQUENCE</scope>
    <source>
        <strain evidence="2">CBS 130266</strain>
    </source>
</reference>
<organism evidence="2 3">
    <name type="scientific">Tothia fuscella</name>
    <dbReference type="NCBI Taxonomy" id="1048955"/>
    <lineage>
        <taxon>Eukaryota</taxon>
        <taxon>Fungi</taxon>
        <taxon>Dikarya</taxon>
        <taxon>Ascomycota</taxon>
        <taxon>Pezizomycotina</taxon>
        <taxon>Dothideomycetes</taxon>
        <taxon>Pleosporomycetidae</taxon>
        <taxon>Venturiales</taxon>
        <taxon>Cylindrosympodiaceae</taxon>
        <taxon>Tothia</taxon>
    </lineage>
</organism>
<dbReference type="Proteomes" id="UP000800235">
    <property type="component" value="Unassembled WGS sequence"/>
</dbReference>
<dbReference type="InterPro" id="IPR001810">
    <property type="entry name" value="F-box_dom"/>
</dbReference>
<proteinExistence type="predicted"/>
<dbReference type="SUPFAM" id="SSF81383">
    <property type="entry name" value="F-box domain"/>
    <property type="match status" value="1"/>
</dbReference>
<protein>
    <recommendedName>
        <fullName evidence="1">F-box domain-containing protein</fullName>
    </recommendedName>
</protein>
<dbReference type="AlphaFoldDB" id="A0A9P4NQE6"/>
<name>A0A9P4NQE6_9PEZI</name>
<dbReference type="EMBL" id="MU007044">
    <property type="protein sequence ID" value="KAF2429750.1"/>
    <property type="molecule type" value="Genomic_DNA"/>
</dbReference>
<dbReference type="Pfam" id="PF00646">
    <property type="entry name" value="F-box"/>
    <property type="match status" value="1"/>
</dbReference>
<dbReference type="InterPro" id="IPR036047">
    <property type="entry name" value="F-box-like_dom_sf"/>
</dbReference>